<evidence type="ECO:0000256" key="4">
    <source>
        <dbReference type="ARBA" id="ARBA00023125"/>
    </source>
</evidence>
<comment type="caution">
    <text evidence="8">The sequence shown here is derived from an EMBL/GenBank/DDBJ whole genome shotgun (WGS) entry which is preliminary data.</text>
</comment>
<dbReference type="InterPro" id="IPR036388">
    <property type="entry name" value="WH-like_DNA-bd_sf"/>
</dbReference>
<feature type="domain" description="RNA polymerase sigma-70 region 2" evidence="6">
    <location>
        <begin position="27"/>
        <end position="89"/>
    </location>
</feature>
<dbReference type="CDD" id="cd06171">
    <property type="entry name" value="Sigma70_r4"/>
    <property type="match status" value="1"/>
</dbReference>
<dbReference type="NCBIfam" id="TIGR02937">
    <property type="entry name" value="sigma70-ECF"/>
    <property type="match status" value="1"/>
</dbReference>
<keyword evidence="3" id="KW-0731">Sigma factor</keyword>
<dbReference type="GO" id="GO:0016987">
    <property type="term" value="F:sigma factor activity"/>
    <property type="evidence" value="ECO:0007669"/>
    <property type="project" value="UniProtKB-KW"/>
</dbReference>
<organism evidence="8 9">
    <name type="scientific">Candidatus Scatomorpha intestinigallinarum</name>
    <dbReference type="NCBI Taxonomy" id="2840923"/>
    <lineage>
        <taxon>Bacteria</taxon>
        <taxon>Bacillati</taxon>
        <taxon>Bacillota</taxon>
        <taxon>Clostridia</taxon>
        <taxon>Eubacteriales</taxon>
        <taxon>Candidatus Scatomorpha</taxon>
    </lineage>
</organism>
<dbReference type="GO" id="GO:0003677">
    <property type="term" value="F:DNA binding"/>
    <property type="evidence" value="ECO:0007669"/>
    <property type="project" value="UniProtKB-KW"/>
</dbReference>
<dbReference type="InterPro" id="IPR007627">
    <property type="entry name" value="RNA_pol_sigma70_r2"/>
</dbReference>
<feature type="domain" description="RNA polymerase sigma factor 70 region 4 type 2" evidence="7">
    <location>
        <begin position="111"/>
        <end position="162"/>
    </location>
</feature>
<keyword evidence="5" id="KW-0804">Transcription</keyword>
<evidence type="ECO:0000256" key="3">
    <source>
        <dbReference type="ARBA" id="ARBA00023082"/>
    </source>
</evidence>
<protein>
    <submittedName>
        <fullName evidence="8">RNA polymerase sigma factor</fullName>
    </submittedName>
</protein>
<dbReference type="SUPFAM" id="SSF88946">
    <property type="entry name" value="Sigma2 domain of RNA polymerase sigma factors"/>
    <property type="match status" value="1"/>
</dbReference>
<sequence>MTREDELFRRLRGGDGAALEELIIDAYPAILRYCLWHTPDRQTAEDAAQETFLKAVRHLDAYAHRGKFRAYLYKIAANTCTDLRRRNGRPEPLGPEEYIEPGFEQVEAELSLMQLVSALPEKQREVVVLRYVHELKLREIAEVLDEPLRTVQSRLHSALKALKKSL</sequence>
<dbReference type="Gene3D" id="1.10.1740.10">
    <property type="match status" value="1"/>
</dbReference>
<name>A0A9D1DL69_9FIRM</name>
<dbReference type="GO" id="GO:0006352">
    <property type="term" value="P:DNA-templated transcription initiation"/>
    <property type="evidence" value="ECO:0007669"/>
    <property type="project" value="InterPro"/>
</dbReference>
<evidence type="ECO:0000259" key="7">
    <source>
        <dbReference type="Pfam" id="PF08281"/>
    </source>
</evidence>
<dbReference type="InterPro" id="IPR013325">
    <property type="entry name" value="RNA_pol_sigma_r2"/>
</dbReference>
<keyword evidence="2" id="KW-0805">Transcription regulation</keyword>
<dbReference type="Proteomes" id="UP000824238">
    <property type="component" value="Unassembled WGS sequence"/>
</dbReference>
<reference evidence="8" key="1">
    <citation type="submission" date="2020-10" db="EMBL/GenBank/DDBJ databases">
        <authorList>
            <person name="Gilroy R."/>
        </authorList>
    </citation>
    <scope>NUCLEOTIDE SEQUENCE</scope>
    <source>
        <strain evidence="8">ChiGjej3B3-7149</strain>
    </source>
</reference>
<proteinExistence type="inferred from homology"/>
<dbReference type="Gene3D" id="1.10.10.10">
    <property type="entry name" value="Winged helix-like DNA-binding domain superfamily/Winged helix DNA-binding domain"/>
    <property type="match status" value="1"/>
</dbReference>
<gene>
    <name evidence="8" type="ORF">IAD36_04550</name>
</gene>
<dbReference type="InterPro" id="IPR014284">
    <property type="entry name" value="RNA_pol_sigma-70_dom"/>
</dbReference>
<evidence type="ECO:0000313" key="9">
    <source>
        <dbReference type="Proteomes" id="UP000824238"/>
    </source>
</evidence>
<accession>A0A9D1DL69</accession>
<evidence type="ECO:0000259" key="6">
    <source>
        <dbReference type="Pfam" id="PF04542"/>
    </source>
</evidence>
<dbReference type="SUPFAM" id="SSF88659">
    <property type="entry name" value="Sigma3 and sigma4 domains of RNA polymerase sigma factors"/>
    <property type="match status" value="1"/>
</dbReference>
<evidence type="ECO:0000256" key="2">
    <source>
        <dbReference type="ARBA" id="ARBA00023015"/>
    </source>
</evidence>
<dbReference type="EMBL" id="DVHH01000115">
    <property type="protein sequence ID" value="HIR54855.1"/>
    <property type="molecule type" value="Genomic_DNA"/>
</dbReference>
<evidence type="ECO:0000256" key="5">
    <source>
        <dbReference type="ARBA" id="ARBA00023163"/>
    </source>
</evidence>
<evidence type="ECO:0000313" key="8">
    <source>
        <dbReference type="EMBL" id="HIR54855.1"/>
    </source>
</evidence>
<comment type="similarity">
    <text evidence="1">Belongs to the sigma-70 factor family. ECF subfamily.</text>
</comment>
<dbReference type="InterPro" id="IPR013249">
    <property type="entry name" value="RNA_pol_sigma70_r4_t2"/>
</dbReference>
<evidence type="ECO:0000256" key="1">
    <source>
        <dbReference type="ARBA" id="ARBA00010641"/>
    </source>
</evidence>
<reference evidence="8" key="2">
    <citation type="journal article" date="2021" name="PeerJ">
        <title>Extensive microbial diversity within the chicken gut microbiome revealed by metagenomics and culture.</title>
        <authorList>
            <person name="Gilroy R."/>
            <person name="Ravi A."/>
            <person name="Getino M."/>
            <person name="Pursley I."/>
            <person name="Horton D.L."/>
            <person name="Alikhan N.F."/>
            <person name="Baker D."/>
            <person name="Gharbi K."/>
            <person name="Hall N."/>
            <person name="Watson M."/>
            <person name="Adriaenssens E.M."/>
            <person name="Foster-Nyarko E."/>
            <person name="Jarju S."/>
            <person name="Secka A."/>
            <person name="Antonio M."/>
            <person name="Oren A."/>
            <person name="Chaudhuri R.R."/>
            <person name="La Ragione R."/>
            <person name="Hildebrand F."/>
            <person name="Pallen M.J."/>
        </authorList>
    </citation>
    <scope>NUCLEOTIDE SEQUENCE</scope>
    <source>
        <strain evidence="8">ChiGjej3B3-7149</strain>
    </source>
</reference>
<dbReference type="AlphaFoldDB" id="A0A9D1DL69"/>
<dbReference type="Pfam" id="PF08281">
    <property type="entry name" value="Sigma70_r4_2"/>
    <property type="match status" value="1"/>
</dbReference>
<dbReference type="PANTHER" id="PTHR43133">
    <property type="entry name" value="RNA POLYMERASE ECF-TYPE SIGMA FACTO"/>
    <property type="match status" value="1"/>
</dbReference>
<dbReference type="InterPro" id="IPR013324">
    <property type="entry name" value="RNA_pol_sigma_r3/r4-like"/>
</dbReference>
<dbReference type="PANTHER" id="PTHR43133:SF52">
    <property type="entry name" value="ECF RNA POLYMERASE SIGMA FACTOR SIGL"/>
    <property type="match status" value="1"/>
</dbReference>
<keyword evidence="4" id="KW-0238">DNA-binding</keyword>
<dbReference type="Pfam" id="PF04542">
    <property type="entry name" value="Sigma70_r2"/>
    <property type="match status" value="1"/>
</dbReference>
<dbReference type="InterPro" id="IPR039425">
    <property type="entry name" value="RNA_pol_sigma-70-like"/>
</dbReference>